<evidence type="ECO:0008006" key="3">
    <source>
        <dbReference type="Google" id="ProtNLM"/>
    </source>
</evidence>
<dbReference type="RefSeq" id="XP_007739883.1">
    <property type="nucleotide sequence ID" value="XM_007741693.1"/>
</dbReference>
<dbReference type="PANTHER" id="PTHR39596:SF2">
    <property type="entry name" value="HET DOMAIN PROTEIN (AFU_ORTHOLOGUE AFUA_1G17550)-RELATED"/>
    <property type="match status" value="1"/>
</dbReference>
<dbReference type="STRING" id="1182543.W9XHY8"/>
<dbReference type="AlphaFoldDB" id="W9XHY8"/>
<keyword evidence="2" id="KW-1185">Reference proteome</keyword>
<gene>
    <name evidence="1" type="ORF">A1O5_01074</name>
</gene>
<accession>W9XHY8</accession>
<feature type="non-terminal residue" evidence="1">
    <location>
        <position position="1"/>
    </location>
</feature>
<evidence type="ECO:0000313" key="1">
    <source>
        <dbReference type="EMBL" id="EXJ76566.1"/>
    </source>
</evidence>
<dbReference type="Proteomes" id="UP000019471">
    <property type="component" value="Unassembled WGS sequence"/>
</dbReference>
<dbReference type="GeneID" id="19185810"/>
<dbReference type="HOGENOM" id="CLU_2020659_0_0_1"/>
<proteinExistence type="predicted"/>
<organism evidence="1 2">
    <name type="scientific">Cladophialophora psammophila CBS 110553</name>
    <dbReference type="NCBI Taxonomy" id="1182543"/>
    <lineage>
        <taxon>Eukaryota</taxon>
        <taxon>Fungi</taxon>
        <taxon>Dikarya</taxon>
        <taxon>Ascomycota</taxon>
        <taxon>Pezizomycotina</taxon>
        <taxon>Eurotiomycetes</taxon>
        <taxon>Chaetothyriomycetidae</taxon>
        <taxon>Chaetothyriales</taxon>
        <taxon>Herpotrichiellaceae</taxon>
        <taxon>Cladophialophora</taxon>
    </lineage>
</organism>
<comment type="caution">
    <text evidence="1">The sequence shown here is derived from an EMBL/GenBank/DDBJ whole genome shotgun (WGS) entry which is preliminary data.</text>
</comment>
<reference evidence="1 2" key="1">
    <citation type="submission" date="2013-03" db="EMBL/GenBank/DDBJ databases">
        <title>The Genome Sequence of Cladophialophora psammophila CBS 110553.</title>
        <authorList>
            <consortium name="The Broad Institute Genomics Platform"/>
            <person name="Cuomo C."/>
            <person name="de Hoog S."/>
            <person name="Gorbushina A."/>
            <person name="Walker B."/>
            <person name="Young S.K."/>
            <person name="Zeng Q."/>
            <person name="Gargeya S."/>
            <person name="Fitzgerald M."/>
            <person name="Haas B."/>
            <person name="Abouelleil A."/>
            <person name="Allen A.W."/>
            <person name="Alvarado L."/>
            <person name="Arachchi H.M."/>
            <person name="Berlin A.M."/>
            <person name="Chapman S.B."/>
            <person name="Gainer-Dewar J."/>
            <person name="Goldberg J."/>
            <person name="Griggs A."/>
            <person name="Gujja S."/>
            <person name="Hansen M."/>
            <person name="Howarth C."/>
            <person name="Imamovic A."/>
            <person name="Ireland A."/>
            <person name="Larimer J."/>
            <person name="McCowan C."/>
            <person name="Murphy C."/>
            <person name="Pearson M."/>
            <person name="Poon T.W."/>
            <person name="Priest M."/>
            <person name="Roberts A."/>
            <person name="Saif S."/>
            <person name="Shea T."/>
            <person name="Sisk P."/>
            <person name="Sykes S."/>
            <person name="Wortman J."/>
            <person name="Nusbaum C."/>
            <person name="Birren B."/>
        </authorList>
    </citation>
    <scope>NUCLEOTIDE SEQUENCE [LARGE SCALE GENOMIC DNA]</scope>
    <source>
        <strain evidence="1 2">CBS 110553</strain>
    </source>
</reference>
<evidence type="ECO:0000313" key="2">
    <source>
        <dbReference type="Proteomes" id="UP000019471"/>
    </source>
</evidence>
<name>W9XHY8_9EURO</name>
<dbReference type="PANTHER" id="PTHR39596">
    <property type="match status" value="1"/>
</dbReference>
<dbReference type="EMBL" id="AMGX01000001">
    <property type="protein sequence ID" value="EXJ76566.1"/>
    <property type="molecule type" value="Genomic_DNA"/>
</dbReference>
<protein>
    <recommendedName>
        <fullName evidence="3">Heterokaryon incompatibility domain-containing protein</fullName>
    </recommendedName>
</protein>
<sequence length="123" mass="13774">WSDGLGNPTSNSLPLCQLLELRNILLSSRADIANVKSLIFGGLKNILVAFTTSPKKLAIRKLTDCFKSAALVLARDSFMMRCSSSMPENDILYQLNLSTWTRRMWTFQEAVVAQRIHLQLSDG</sequence>
<dbReference type="OrthoDB" id="2426273at2759"/>